<dbReference type="EMBL" id="CP000113">
    <property type="protein sequence ID" value="ABF92581.1"/>
    <property type="molecule type" value="Genomic_DNA"/>
</dbReference>
<dbReference type="CDD" id="cd06558">
    <property type="entry name" value="crotonase-like"/>
    <property type="match status" value="1"/>
</dbReference>
<sequence>MAPVVTLHEVEEGVAQITLVDRENKNMFSEQLVRELITVFGKVNGNERYRAVVLTGYDTYFALGGTKAGLLSICDGIGSFNVTNFYSLALECDIPVISAMQGHGVGGGFAMGLFADFVVLSRESVYTTNFMRYGFTPGMGATYIVPKRLGYSLGHELLLNARNYRGADLEKRGVPFPVLPRKEVLPHAYEIARDLAAKPRLSLVTLKRHLVRDIRRELPDVIERELEMHGITFHHDDVRRRIEQLFL</sequence>
<dbReference type="eggNOG" id="COG1024">
    <property type="taxonomic scope" value="Bacteria"/>
</dbReference>
<dbReference type="STRING" id="246197.MXAN_3939"/>
<evidence type="ECO:0000313" key="3">
    <source>
        <dbReference type="Proteomes" id="UP000002402"/>
    </source>
</evidence>
<dbReference type="GeneID" id="41361271"/>
<reference evidence="2 3" key="1">
    <citation type="journal article" date="2006" name="Proc. Natl. Acad. Sci. U.S.A.">
        <title>Evolution of sensory complexity recorded in a myxobacterial genome.</title>
        <authorList>
            <person name="Goldman B.S."/>
            <person name="Nierman W.C."/>
            <person name="Kaiser D."/>
            <person name="Slater S.C."/>
            <person name="Durkin A.S."/>
            <person name="Eisen J.A."/>
            <person name="Ronning C.M."/>
            <person name="Barbazuk W.B."/>
            <person name="Blanchard M."/>
            <person name="Field C."/>
            <person name="Halling C."/>
            <person name="Hinkle G."/>
            <person name="Iartchuk O."/>
            <person name="Kim H.S."/>
            <person name="Mackenzie C."/>
            <person name="Madupu R."/>
            <person name="Miller N."/>
            <person name="Shvartsbeyn A."/>
            <person name="Sullivan S.A."/>
            <person name="Vaudin M."/>
            <person name="Wiegand R."/>
            <person name="Kaplan H.B."/>
        </authorList>
    </citation>
    <scope>NUCLEOTIDE SEQUENCE [LARGE SCALE GENOMIC DNA]</scope>
    <source>
        <strain evidence="3">DK1622</strain>
    </source>
</reference>
<dbReference type="PROSITE" id="PS00166">
    <property type="entry name" value="ENOYL_COA_HYDRATASE"/>
    <property type="match status" value="1"/>
</dbReference>
<evidence type="ECO:0000313" key="2">
    <source>
        <dbReference type="EMBL" id="ABF92581.1"/>
    </source>
</evidence>
<dbReference type="SUPFAM" id="SSF52096">
    <property type="entry name" value="ClpP/crotonase"/>
    <property type="match status" value="1"/>
</dbReference>
<protein>
    <submittedName>
        <fullName evidence="2">Enoyl-CoA hydratase/isomerase family protein</fullName>
    </submittedName>
</protein>
<dbReference type="KEGG" id="mxa:MXAN_3939"/>
<dbReference type="Pfam" id="PF00378">
    <property type="entry name" value="ECH_1"/>
    <property type="match status" value="1"/>
</dbReference>
<dbReference type="Proteomes" id="UP000002402">
    <property type="component" value="Chromosome"/>
</dbReference>
<dbReference type="OrthoDB" id="9807606at2"/>
<dbReference type="RefSeq" id="WP_011553949.1">
    <property type="nucleotide sequence ID" value="NC_008095.1"/>
</dbReference>
<dbReference type="InterPro" id="IPR018376">
    <property type="entry name" value="Enoyl-CoA_hyd/isom_CS"/>
</dbReference>
<gene>
    <name evidence="2" type="ordered locus">MXAN_3939</name>
</gene>
<dbReference type="PANTHER" id="PTHR43459:SF1">
    <property type="entry name" value="EG:BACN32G11.4 PROTEIN"/>
    <property type="match status" value="1"/>
</dbReference>
<accession>Q1D5F4</accession>
<dbReference type="InterPro" id="IPR029045">
    <property type="entry name" value="ClpP/crotonase-like_dom_sf"/>
</dbReference>
<dbReference type="AlphaFoldDB" id="Q1D5F4"/>
<name>Q1D5F4_MYXXD</name>
<dbReference type="Gene3D" id="6.20.390.20">
    <property type="match status" value="1"/>
</dbReference>
<dbReference type="InterPro" id="IPR001753">
    <property type="entry name" value="Enoyl-CoA_hydra/iso"/>
</dbReference>
<proteinExistence type="inferred from homology"/>
<dbReference type="HOGENOM" id="CLU_009834_7_2_7"/>
<comment type="similarity">
    <text evidence="1">Belongs to the enoyl-CoA hydratase/isomerase family.</text>
</comment>
<dbReference type="NCBIfam" id="NF005496">
    <property type="entry name" value="PRK07110.1"/>
    <property type="match status" value="1"/>
</dbReference>
<organism evidence="2 3">
    <name type="scientific">Myxococcus xanthus (strain DK1622)</name>
    <dbReference type="NCBI Taxonomy" id="246197"/>
    <lineage>
        <taxon>Bacteria</taxon>
        <taxon>Pseudomonadati</taxon>
        <taxon>Myxococcota</taxon>
        <taxon>Myxococcia</taxon>
        <taxon>Myxococcales</taxon>
        <taxon>Cystobacterineae</taxon>
        <taxon>Myxococcaceae</taxon>
        <taxon>Myxococcus</taxon>
    </lineage>
</organism>
<dbReference type="EnsemblBacteria" id="ABF92581">
    <property type="protein sequence ID" value="ABF92581"/>
    <property type="gene ID" value="MXAN_3939"/>
</dbReference>
<dbReference type="Gene3D" id="3.90.226.10">
    <property type="entry name" value="2-enoyl-CoA Hydratase, Chain A, domain 1"/>
    <property type="match status" value="1"/>
</dbReference>
<dbReference type="PANTHER" id="PTHR43459">
    <property type="entry name" value="ENOYL-COA HYDRATASE"/>
    <property type="match status" value="1"/>
</dbReference>
<evidence type="ECO:0000256" key="1">
    <source>
        <dbReference type="RuleBase" id="RU003707"/>
    </source>
</evidence>
<dbReference type="GO" id="GO:0003824">
    <property type="term" value="F:catalytic activity"/>
    <property type="evidence" value="ECO:0007669"/>
    <property type="project" value="InterPro"/>
</dbReference>
<keyword evidence="3" id="KW-1185">Reference proteome</keyword>